<name>A0ABU0X4P8_9PSEU</name>
<comment type="caution">
    <text evidence="2">The sequence shown here is derived from an EMBL/GenBank/DDBJ whole genome shotgun (WGS) entry which is preliminary data.</text>
</comment>
<dbReference type="RefSeq" id="WP_306747971.1">
    <property type="nucleotide sequence ID" value="NZ_NSDM01000010.1"/>
</dbReference>
<evidence type="ECO:0000256" key="1">
    <source>
        <dbReference type="SAM" id="SignalP"/>
    </source>
</evidence>
<dbReference type="Pfam" id="PF03995">
    <property type="entry name" value="Inhibitor_I36"/>
    <property type="match status" value="1"/>
</dbReference>
<proteinExistence type="predicted"/>
<gene>
    <name evidence="2" type="ORF">CKY47_22345</name>
</gene>
<sequence length="123" mass="12718">MTRTKRTAVLASALLAIGLTHAGVAQADDLRAAGTCDFADTLCLWDQTNFNGAQMNLMPLPPSNATCVDLAAHGWGGRVRSAINTSSKTAALFITTDCTGHPYGVSGSAPSVGIAANSVWVQR</sequence>
<keyword evidence="3" id="KW-1185">Reference proteome</keyword>
<feature type="chain" id="PRO_5046001566" description="Peptidase inhibitor family I36" evidence="1">
    <location>
        <begin position="28"/>
        <end position="123"/>
    </location>
</feature>
<dbReference type="EMBL" id="NSDM01000010">
    <property type="protein sequence ID" value="MDQ2586683.1"/>
    <property type="molecule type" value="Genomic_DNA"/>
</dbReference>
<evidence type="ECO:0000313" key="3">
    <source>
        <dbReference type="Proteomes" id="UP001225605"/>
    </source>
</evidence>
<protein>
    <recommendedName>
        <fullName evidence="4">Peptidase inhibitor family I36</fullName>
    </recommendedName>
</protein>
<organism evidence="2 3">
    <name type="scientific">Saccharothrix yanglingensis</name>
    <dbReference type="NCBI Taxonomy" id="659496"/>
    <lineage>
        <taxon>Bacteria</taxon>
        <taxon>Bacillati</taxon>
        <taxon>Actinomycetota</taxon>
        <taxon>Actinomycetes</taxon>
        <taxon>Pseudonocardiales</taxon>
        <taxon>Pseudonocardiaceae</taxon>
        <taxon>Saccharothrix</taxon>
    </lineage>
</organism>
<evidence type="ECO:0008006" key="4">
    <source>
        <dbReference type="Google" id="ProtNLM"/>
    </source>
</evidence>
<dbReference type="Proteomes" id="UP001225605">
    <property type="component" value="Unassembled WGS sequence"/>
</dbReference>
<keyword evidence="1" id="KW-0732">Signal</keyword>
<reference evidence="2 3" key="1">
    <citation type="submission" date="2017-06" db="EMBL/GenBank/DDBJ databases">
        <title>Cultured bacterium strain Saccharothrix yanglingensis Hhs.015.</title>
        <authorList>
            <person name="Xia Y."/>
        </authorList>
    </citation>
    <scope>NUCLEOTIDE SEQUENCE [LARGE SCALE GENOMIC DNA]</scope>
    <source>
        <strain evidence="2 3">Hhs.015</strain>
    </source>
</reference>
<accession>A0ABU0X4P8</accession>
<feature type="signal peptide" evidence="1">
    <location>
        <begin position="1"/>
        <end position="27"/>
    </location>
</feature>
<evidence type="ECO:0000313" key="2">
    <source>
        <dbReference type="EMBL" id="MDQ2586683.1"/>
    </source>
</evidence>